<dbReference type="AlphaFoldDB" id="A0A328VW00"/>
<reference evidence="1 2" key="1">
    <citation type="submission" date="2016-08" db="EMBL/GenBank/DDBJ databases">
        <title>Analysis of Carbohydrate Active Enzymes in Thermogemmatispora T81 Reveals Carbohydrate Degradation Ability.</title>
        <authorList>
            <person name="Tomazini A."/>
            <person name="Lal S."/>
            <person name="Stott M."/>
            <person name="Henrissat B."/>
            <person name="Polikarpov I."/>
            <person name="Sparling R."/>
            <person name="Levin D.B."/>
        </authorList>
    </citation>
    <scope>NUCLEOTIDE SEQUENCE [LARGE SCALE GENOMIC DNA]</scope>
    <source>
        <strain evidence="1 2">T81</strain>
    </source>
</reference>
<evidence type="ECO:0000313" key="2">
    <source>
        <dbReference type="Proteomes" id="UP000248706"/>
    </source>
</evidence>
<comment type="caution">
    <text evidence="1">The sequence shown here is derived from an EMBL/GenBank/DDBJ whole genome shotgun (WGS) entry which is preliminary data.</text>
</comment>
<dbReference type="RefSeq" id="WP_112433459.1">
    <property type="nucleotide sequence ID" value="NZ_MCIF01000002.1"/>
</dbReference>
<dbReference type="EMBL" id="MCIF01000002">
    <property type="protein sequence ID" value="RAQ98295.1"/>
    <property type="molecule type" value="Genomic_DNA"/>
</dbReference>
<sequence length="68" mass="7592">MPERVLTIADLCTAIAEGQIPATVKDSTYHVNALDLRRYLNRLRPLPFISVRHSLRCAPESGRGRTSS</sequence>
<evidence type="ECO:0000313" key="1">
    <source>
        <dbReference type="EMBL" id="RAQ98295.1"/>
    </source>
</evidence>
<accession>A0A328VW00</accession>
<dbReference type="OrthoDB" id="164489at2"/>
<gene>
    <name evidence="1" type="ORF">A4R35_22335</name>
</gene>
<dbReference type="Proteomes" id="UP000248706">
    <property type="component" value="Unassembled WGS sequence"/>
</dbReference>
<proteinExistence type="predicted"/>
<keyword evidence="2" id="KW-1185">Reference proteome</keyword>
<name>A0A328VW00_9CHLR</name>
<organism evidence="1 2">
    <name type="scientific">Thermogemmatispora tikiterensis</name>
    <dbReference type="NCBI Taxonomy" id="1825093"/>
    <lineage>
        <taxon>Bacteria</taxon>
        <taxon>Bacillati</taxon>
        <taxon>Chloroflexota</taxon>
        <taxon>Ktedonobacteria</taxon>
        <taxon>Thermogemmatisporales</taxon>
        <taxon>Thermogemmatisporaceae</taxon>
        <taxon>Thermogemmatispora</taxon>
    </lineage>
</organism>
<protein>
    <submittedName>
        <fullName evidence="1">Uncharacterized protein</fullName>
    </submittedName>
</protein>